<dbReference type="RefSeq" id="WP_147223575.1">
    <property type="nucleotide sequence ID" value="NZ_CAJGYY010000001.1"/>
</dbReference>
<comment type="subcellular location">
    <subcellularLocation>
        <location evidence="2">Membrane</location>
    </subcellularLocation>
</comment>
<keyword evidence="15" id="KW-1185">Reference proteome</keyword>
<sequence>MPAVKSNRPINLPLSQVISVNSSPIAIASILHRISGIILFLLIPVMLWLLQTSLASPESFETVFDNILIRFLTWAFVAFIAYHFVMGIKHLVADNGGNEELKSARMATMVSFVIAAILIAASFVWVMF</sequence>
<dbReference type="PANTHER" id="PTHR10978">
    <property type="entry name" value="SUCCINATE DEHYDROGENASE CYTOCHROME B560 SUBUNIT"/>
    <property type="match status" value="1"/>
</dbReference>
<comment type="cofactor">
    <cofactor evidence="12">
        <name>heme</name>
        <dbReference type="ChEBI" id="CHEBI:30413"/>
    </cofactor>
    <text evidence="12">The heme is bound between the two transmembrane subunits.</text>
</comment>
<dbReference type="AlphaFoldDB" id="A0A5C7A0I5"/>
<feature type="transmembrane region" description="Helical" evidence="13">
    <location>
        <begin position="67"/>
        <end position="85"/>
    </location>
</feature>
<dbReference type="OrthoDB" id="9799441at2"/>
<reference evidence="14 15" key="1">
    <citation type="submission" date="2019-08" db="EMBL/GenBank/DDBJ databases">
        <title>Genome sequence of Psychrobacter frigidicola ACAM304 (type strain).</title>
        <authorList>
            <person name="Bowman J.P."/>
        </authorList>
    </citation>
    <scope>NUCLEOTIDE SEQUENCE [LARGE SCALE GENOMIC DNA]</scope>
    <source>
        <strain evidence="14 15">ACAM 304</strain>
    </source>
</reference>
<dbReference type="PANTHER" id="PTHR10978:SF5">
    <property type="entry name" value="SUCCINATE DEHYDROGENASE CYTOCHROME B560 SUBUNIT, MITOCHONDRIAL"/>
    <property type="match status" value="1"/>
</dbReference>
<evidence type="ECO:0000256" key="1">
    <source>
        <dbReference type="ARBA" id="ARBA00004050"/>
    </source>
</evidence>
<name>A0A5C7A0I5_9GAMM</name>
<dbReference type="GO" id="GO:0009055">
    <property type="term" value="F:electron transfer activity"/>
    <property type="evidence" value="ECO:0007669"/>
    <property type="project" value="InterPro"/>
</dbReference>
<keyword evidence="8 13" id="KW-1133">Transmembrane helix</keyword>
<organism evidence="14 15">
    <name type="scientific">Psychrobacter frigidicola</name>
    <dbReference type="NCBI Taxonomy" id="45611"/>
    <lineage>
        <taxon>Bacteria</taxon>
        <taxon>Pseudomonadati</taxon>
        <taxon>Pseudomonadota</taxon>
        <taxon>Gammaproteobacteria</taxon>
        <taxon>Moraxellales</taxon>
        <taxon>Moraxellaceae</taxon>
        <taxon>Psychrobacter</taxon>
    </lineage>
</organism>
<dbReference type="GO" id="GO:0046872">
    <property type="term" value="F:metal ion binding"/>
    <property type="evidence" value="ECO:0007669"/>
    <property type="project" value="UniProtKB-KW"/>
</dbReference>
<accession>A0A5C7A0I5</accession>
<dbReference type="Pfam" id="PF01127">
    <property type="entry name" value="Sdh_cyt"/>
    <property type="match status" value="1"/>
</dbReference>
<evidence type="ECO:0000256" key="4">
    <source>
        <dbReference type="ARBA" id="ARBA00020076"/>
    </source>
</evidence>
<keyword evidence="6 13" id="KW-0812">Transmembrane</keyword>
<dbReference type="InterPro" id="IPR000701">
    <property type="entry name" value="SuccDH_FuR_B_TM-su"/>
</dbReference>
<evidence type="ECO:0000256" key="5">
    <source>
        <dbReference type="ARBA" id="ARBA00022617"/>
    </source>
</evidence>
<evidence type="ECO:0000313" key="14">
    <source>
        <dbReference type="EMBL" id="TXD96868.1"/>
    </source>
</evidence>
<dbReference type="InterPro" id="IPR014314">
    <property type="entry name" value="Succ_DH_cytb556"/>
</dbReference>
<comment type="function">
    <text evidence="1">Membrane-anchoring subunit of succinate dehydrogenase (SDH).</text>
</comment>
<evidence type="ECO:0000256" key="6">
    <source>
        <dbReference type="ARBA" id="ARBA00022692"/>
    </source>
</evidence>
<dbReference type="SUPFAM" id="SSF81343">
    <property type="entry name" value="Fumarate reductase respiratory complex transmembrane subunits"/>
    <property type="match status" value="1"/>
</dbReference>
<evidence type="ECO:0000256" key="12">
    <source>
        <dbReference type="PIRSR" id="PIRSR000178-1"/>
    </source>
</evidence>
<feature type="binding site" description="axial binding residue" evidence="12">
    <location>
        <position position="83"/>
    </location>
    <ligand>
        <name>heme</name>
        <dbReference type="ChEBI" id="CHEBI:30413"/>
        <note>ligand shared with second transmembrane subunit</note>
    </ligand>
    <ligandPart>
        <name>Fe</name>
        <dbReference type="ChEBI" id="CHEBI:18248"/>
    </ligandPart>
</feature>
<dbReference type="InterPro" id="IPR034804">
    <property type="entry name" value="SQR/QFR_C/D"/>
</dbReference>
<comment type="caution">
    <text evidence="14">The sequence shown here is derived from an EMBL/GenBank/DDBJ whole genome shotgun (WGS) entry which is preliminary data.</text>
</comment>
<evidence type="ECO:0000256" key="11">
    <source>
        <dbReference type="ARBA" id="ARBA00025912"/>
    </source>
</evidence>
<gene>
    <name evidence="14" type="primary">sdhC</name>
    <name evidence="14" type="ORF">ES754_07505</name>
</gene>
<evidence type="ECO:0000256" key="2">
    <source>
        <dbReference type="ARBA" id="ARBA00004370"/>
    </source>
</evidence>
<dbReference type="Proteomes" id="UP000321903">
    <property type="component" value="Unassembled WGS sequence"/>
</dbReference>
<comment type="subunit">
    <text evidence="11">Part of an enzyme complex containing four subunits: a flavoprotein, an iron-sulfur protein, plus two membrane-anchoring proteins, SdhC and SdhD. The complex can form homotrimers.</text>
</comment>
<feature type="transmembrane region" description="Helical" evidence="13">
    <location>
        <begin position="25"/>
        <end position="47"/>
    </location>
</feature>
<evidence type="ECO:0000256" key="8">
    <source>
        <dbReference type="ARBA" id="ARBA00022989"/>
    </source>
</evidence>
<keyword evidence="9 12" id="KW-0408">Iron</keyword>
<dbReference type="EMBL" id="VORZ01000002">
    <property type="protein sequence ID" value="TXD96868.1"/>
    <property type="molecule type" value="Genomic_DNA"/>
</dbReference>
<feature type="transmembrane region" description="Helical" evidence="13">
    <location>
        <begin position="106"/>
        <end position="127"/>
    </location>
</feature>
<dbReference type="GO" id="GO:0006099">
    <property type="term" value="P:tricarboxylic acid cycle"/>
    <property type="evidence" value="ECO:0007669"/>
    <property type="project" value="InterPro"/>
</dbReference>
<keyword evidence="7 12" id="KW-0479">Metal-binding</keyword>
<dbReference type="Gene3D" id="1.20.1300.10">
    <property type="entry name" value="Fumarate reductase/succinate dehydrogenase, transmembrane subunit"/>
    <property type="match status" value="1"/>
</dbReference>
<dbReference type="GO" id="GO:0005886">
    <property type="term" value="C:plasma membrane"/>
    <property type="evidence" value="ECO:0007669"/>
    <property type="project" value="TreeGrafter"/>
</dbReference>
<dbReference type="CDD" id="cd03499">
    <property type="entry name" value="SQR_TypeC_SdhC"/>
    <property type="match status" value="1"/>
</dbReference>
<dbReference type="PIRSF" id="PIRSF000178">
    <property type="entry name" value="SDH_cyt_b560"/>
    <property type="match status" value="1"/>
</dbReference>
<evidence type="ECO:0000256" key="10">
    <source>
        <dbReference type="ARBA" id="ARBA00023136"/>
    </source>
</evidence>
<proteinExistence type="inferred from homology"/>
<evidence type="ECO:0000256" key="7">
    <source>
        <dbReference type="ARBA" id="ARBA00022723"/>
    </source>
</evidence>
<evidence type="ECO:0000313" key="15">
    <source>
        <dbReference type="Proteomes" id="UP000321903"/>
    </source>
</evidence>
<keyword evidence="10 13" id="KW-0472">Membrane</keyword>
<evidence type="ECO:0000256" key="13">
    <source>
        <dbReference type="SAM" id="Phobius"/>
    </source>
</evidence>
<protein>
    <recommendedName>
        <fullName evidence="4">Succinate dehydrogenase cytochrome b556 subunit</fullName>
    </recommendedName>
</protein>
<dbReference type="NCBIfam" id="TIGR02970">
    <property type="entry name" value="succ_dehyd_cytB"/>
    <property type="match status" value="1"/>
</dbReference>
<comment type="similarity">
    <text evidence="3">Belongs to the cytochrome b560 family.</text>
</comment>
<evidence type="ECO:0000256" key="3">
    <source>
        <dbReference type="ARBA" id="ARBA00007244"/>
    </source>
</evidence>
<evidence type="ECO:0000256" key="9">
    <source>
        <dbReference type="ARBA" id="ARBA00023004"/>
    </source>
</evidence>
<keyword evidence="5 12" id="KW-0349">Heme</keyword>